<organism evidence="7">
    <name type="scientific">Desulfobacca acetoxidans</name>
    <dbReference type="NCBI Taxonomy" id="60893"/>
    <lineage>
        <taxon>Bacteria</taxon>
        <taxon>Pseudomonadati</taxon>
        <taxon>Thermodesulfobacteriota</taxon>
        <taxon>Desulfobaccia</taxon>
        <taxon>Desulfobaccales</taxon>
        <taxon>Desulfobaccaceae</taxon>
        <taxon>Desulfobacca</taxon>
    </lineage>
</organism>
<dbReference type="SFLD" id="SFLDS00029">
    <property type="entry name" value="Radical_SAM"/>
    <property type="match status" value="1"/>
</dbReference>
<evidence type="ECO:0000256" key="2">
    <source>
        <dbReference type="ARBA" id="ARBA00022723"/>
    </source>
</evidence>
<dbReference type="InterPro" id="IPR058240">
    <property type="entry name" value="rSAM_sf"/>
</dbReference>
<evidence type="ECO:0000256" key="1">
    <source>
        <dbReference type="ARBA" id="ARBA00022691"/>
    </source>
</evidence>
<keyword evidence="4 5" id="KW-0411">Iron-sulfur</keyword>
<dbReference type="InterPro" id="IPR016431">
    <property type="entry name" value="Pyrv-formate_lyase-activ_prd"/>
</dbReference>
<evidence type="ECO:0000256" key="5">
    <source>
        <dbReference type="PIRSR" id="PIRSR004869-50"/>
    </source>
</evidence>
<dbReference type="CDD" id="cd01335">
    <property type="entry name" value="Radical_SAM"/>
    <property type="match status" value="1"/>
</dbReference>
<evidence type="ECO:0000256" key="4">
    <source>
        <dbReference type="ARBA" id="ARBA00023014"/>
    </source>
</evidence>
<feature type="binding site" evidence="5">
    <location>
        <position position="83"/>
    </location>
    <ligand>
        <name>[4Fe-4S] cluster</name>
        <dbReference type="ChEBI" id="CHEBI:49883"/>
        <note>4Fe-4S-S-AdoMet</note>
    </ligand>
</feature>
<keyword evidence="3 5" id="KW-0408">Iron</keyword>
<dbReference type="Gene3D" id="3.20.20.70">
    <property type="entry name" value="Aldolase class I"/>
    <property type="match status" value="1"/>
</dbReference>
<protein>
    <submittedName>
        <fullName evidence="7">Radical SAM protein</fullName>
    </submittedName>
</protein>
<keyword evidence="1 5" id="KW-0949">S-adenosyl-L-methionine</keyword>
<feature type="binding site" evidence="5">
    <location>
        <position position="87"/>
    </location>
    <ligand>
        <name>[4Fe-4S] cluster</name>
        <dbReference type="ChEBI" id="CHEBI:49883"/>
        <note>4Fe-4S-S-AdoMet</note>
    </ligand>
</feature>
<dbReference type="PANTHER" id="PTHR43075:SF1">
    <property type="entry name" value="FORMATE LYASE ACTIVATING ENZYME, PUTATIVE (AFU_ORTHOLOGUE AFUA_2G15630)-RELATED"/>
    <property type="match status" value="1"/>
</dbReference>
<dbReference type="InterPro" id="IPR007197">
    <property type="entry name" value="rSAM"/>
</dbReference>
<dbReference type="SFLD" id="SFLDG01099">
    <property type="entry name" value="Uncharacterised_Radical_SAM_Su"/>
    <property type="match status" value="1"/>
</dbReference>
<dbReference type="PANTHER" id="PTHR43075">
    <property type="entry name" value="FORMATE LYASE ACTIVATING ENZYME, PUTATIVE (AFU_ORTHOLOGUE AFUA_2G15630)-RELATED"/>
    <property type="match status" value="1"/>
</dbReference>
<feature type="domain" description="Radical SAM core" evidence="6">
    <location>
        <begin position="78"/>
        <end position="198"/>
    </location>
</feature>
<dbReference type="GO" id="GO:0051536">
    <property type="term" value="F:iron-sulfur cluster binding"/>
    <property type="evidence" value="ECO:0007669"/>
    <property type="project" value="UniProtKB-KW"/>
</dbReference>
<dbReference type="SUPFAM" id="SSF102114">
    <property type="entry name" value="Radical SAM enzymes"/>
    <property type="match status" value="1"/>
</dbReference>
<proteinExistence type="predicted"/>
<dbReference type="InterPro" id="IPR013785">
    <property type="entry name" value="Aldolase_TIM"/>
</dbReference>
<accession>A0A7C5EWL1</accession>
<evidence type="ECO:0000259" key="6">
    <source>
        <dbReference type="Pfam" id="PF04055"/>
    </source>
</evidence>
<evidence type="ECO:0000313" key="7">
    <source>
        <dbReference type="EMBL" id="HGZ11745.1"/>
    </source>
</evidence>
<dbReference type="InterPro" id="IPR040085">
    <property type="entry name" value="MJ0674-like"/>
</dbReference>
<name>A0A7C5EWL1_9BACT</name>
<dbReference type="GO" id="GO:0046872">
    <property type="term" value="F:metal ion binding"/>
    <property type="evidence" value="ECO:0007669"/>
    <property type="project" value="UniProtKB-KW"/>
</dbReference>
<dbReference type="EMBL" id="DTKJ01000042">
    <property type="protein sequence ID" value="HGZ11745.1"/>
    <property type="molecule type" value="Genomic_DNA"/>
</dbReference>
<dbReference type="Pfam" id="PF04055">
    <property type="entry name" value="Radical_SAM"/>
    <property type="match status" value="1"/>
</dbReference>
<evidence type="ECO:0000256" key="3">
    <source>
        <dbReference type="ARBA" id="ARBA00023004"/>
    </source>
</evidence>
<gene>
    <name evidence="7" type="ORF">ENW48_05960</name>
</gene>
<dbReference type="PIRSF" id="PIRSF004869">
    <property type="entry name" value="PflX_prd"/>
    <property type="match status" value="1"/>
</dbReference>
<comment type="caution">
    <text evidence="7">The sequence shown here is derived from an EMBL/GenBank/DDBJ whole genome shotgun (WGS) entry which is preliminary data.</text>
</comment>
<comment type="cofactor">
    <cofactor evidence="5">
        <name>[4Fe-4S] cluster</name>
        <dbReference type="ChEBI" id="CHEBI:49883"/>
    </cofactor>
    <text evidence="5">Binds 1 [4Fe-4S] cluster. The cluster is coordinated with 3 cysteines and an exchangeable S-adenosyl-L-methionine.</text>
</comment>
<reference evidence="7" key="1">
    <citation type="journal article" date="2020" name="mSystems">
        <title>Genome- and Community-Level Interaction Insights into Carbon Utilization and Element Cycling Functions of Hydrothermarchaeota in Hydrothermal Sediment.</title>
        <authorList>
            <person name="Zhou Z."/>
            <person name="Liu Y."/>
            <person name="Xu W."/>
            <person name="Pan J."/>
            <person name="Luo Z.H."/>
            <person name="Li M."/>
        </authorList>
    </citation>
    <scope>NUCLEOTIDE SEQUENCE [LARGE SCALE GENOMIC DNA]</scope>
    <source>
        <strain evidence="7">SpSt-853</strain>
    </source>
</reference>
<dbReference type="GO" id="GO:0003824">
    <property type="term" value="F:catalytic activity"/>
    <property type="evidence" value="ECO:0007669"/>
    <property type="project" value="InterPro"/>
</dbReference>
<sequence>MWEPVYLETYRLGLLDGKIQAASDILNQCTLCPHRCMVDRHHGERGLCRTGDQPVVSSYGPHFGEEDPLVGRRGSGTIFFTHCNLFCIFCQNWEISHGGEGEEITARDLAAIMVYLQKQGCHNINFVTPSHQVAQILEALPYAIEGGLNVPLVYNTGGYDAVETLKILDGVIDIYMPDFKFWDPEVAGQLCAAADYPEVARAAFKEMYRQVGDLVLDENGIAQRGLLVRHLVLPDNLAGTREVMKFLAEELSPNTYVNVMAQYRPCGRAFEHPSLNRFPTQEELAQAHRAAREAGLTRLDRREKLFRWL</sequence>
<dbReference type="AlphaFoldDB" id="A0A7C5EWL1"/>
<keyword evidence="2 5" id="KW-0479">Metal-binding</keyword>
<feature type="binding site" evidence="5">
    <location>
        <position position="90"/>
    </location>
    <ligand>
        <name>[4Fe-4S] cluster</name>
        <dbReference type="ChEBI" id="CHEBI:49883"/>
        <note>4Fe-4S-S-AdoMet</note>
    </ligand>
</feature>